<dbReference type="GO" id="GO:0071933">
    <property type="term" value="F:Arp2/3 complex binding"/>
    <property type="evidence" value="ECO:0007669"/>
    <property type="project" value="InterPro"/>
</dbReference>
<dbReference type="SUPFAM" id="SSF55753">
    <property type="entry name" value="Actin depolymerizing proteins"/>
    <property type="match status" value="1"/>
</dbReference>
<reference evidence="7" key="1">
    <citation type="submission" date="2022-01" db="EMBL/GenBank/DDBJ databases">
        <authorList>
            <person name="King R."/>
        </authorList>
    </citation>
    <scope>NUCLEOTIDE SEQUENCE</scope>
</reference>
<accession>A0A9P0MSJ8</accession>
<dbReference type="Gene3D" id="3.40.20.10">
    <property type="entry name" value="Severin"/>
    <property type="match status" value="1"/>
</dbReference>
<comment type="subcellular location">
    <subcellularLocation>
        <location evidence="2">Cytoplasm</location>
    </subcellularLocation>
    <subcellularLocation>
        <location evidence="1">Nucleus</location>
    </subcellularLocation>
</comment>
<dbReference type="GO" id="GO:0005634">
    <property type="term" value="C:nucleus"/>
    <property type="evidence" value="ECO:0007669"/>
    <property type="project" value="UniProtKB-SubCell"/>
</dbReference>
<evidence type="ECO:0000256" key="5">
    <source>
        <dbReference type="ARBA" id="ARBA00023242"/>
    </source>
</evidence>
<dbReference type="OrthoDB" id="3919494at2759"/>
<evidence type="ECO:0000256" key="3">
    <source>
        <dbReference type="ARBA" id="ARBA00010055"/>
    </source>
</evidence>
<dbReference type="GO" id="GO:0030864">
    <property type="term" value="C:cortical actin cytoskeleton"/>
    <property type="evidence" value="ECO:0007669"/>
    <property type="project" value="TreeGrafter"/>
</dbReference>
<evidence type="ECO:0000313" key="8">
    <source>
        <dbReference type="Proteomes" id="UP001152798"/>
    </source>
</evidence>
<organism evidence="7 8">
    <name type="scientific">Nezara viridula</name>
    <name type="common">Southern green stink bug</name>
    <name type="synonym">Cimex viridulus</name>
    <dbReference type="NCBI Taxonomy" id="85310"/>
    <lineage>
        <taxon>Eukaryota</taxon>
        <taxon>Metazoa</taxon>
        <taxon>Ecdysozoa</taxon>
        <taxon>Arthropoda</taxon>
        <taxon>Hexapoda</taxon>
        <taxon>Insecta</taxon>
        <taxon>Pterygota</taxon>
        <taxon>Neoptera</taxon>
        <taxon>Paraneoptera</taxon>
        <taxon>Hemiptera</taxon>
        <taxon>Heteroptera</taxon>
        <taxon>Panheteroptera</taxon>
        <taxon>Pentatomomorpha</taxon>
        <taxon>Pentatomoidea</taxon>
        <taxon>Pentatomidae</taxon>
        <taxon>Pentatominae</taxon>
        <taxon>Nezara</taxon>
    </lineage>
</organism>
<dbReference type="GO" id="GO:0071846">
    <property type="term" value="P:actin filament debranching"/>
    <property type="evidence" value="ECO:0007669"/>
    <property type="project" value="InterPro"/>
</dbReference>
<dbReference type="InterPro" id="IPR029006">
    <property type="entry name" value="ADF-H/Gelsolin-like_dom_sf"/>
</dbReference>
<dbReference type="PANTHER" id="PTHR11249">
    <property type="entry name" value="GLIAL FACTOR NATURATION FACTOR"/>
    <property type="match status" value="1"/>
</dbReference>
<dbReference type="FunFam" id="3.40.20.10:FF:000026">
    <property type="entry name" value="Glia maturation factor"/>
    <property type="match status" value="1"/>
</dbReference>
<dbReference type="GO" id="GO:0003779">
    <property type="term" value="F:actin binding"/>
    <property type="evidence" value="ECO:0007669"/>
    <property type="project" value="InterPro"/>
</dbReference>
<proteinExistence type="inferred from homology"/>
<keyword evidence="8" id="KW-1185">Reference proteome</keyword>
<dbReference type="CDD" id="cd11283">
    <property type="entry name" value="ADF_GMF-beta_like"/>
    <property type="match status" value="1"/>
</dbReference>
<dbReference type="InterPro" id="IPR011171">
    <property type="entry name" value="GMF"/>
</dbReference>
<keyword evidence="5" id="KW-0539">Nucleus</keyword>
<dbReference type="PROSITE" id="PS51263">
    <property type="entry name" value="ADF_H"/>
    <property type="match status" value="1"/>
</dbReference>
<dbReference type="Pfam" id="PF00241">
    <property type="entry name" value="Cofilin_ADF"/>
    <property type="match status" value="1"/>
</dbReference>
<dbReference type="SMART" id="SM00102">
    <property type="entry name" value="ADF"/>
    <property type="match status" value="1"/>
</dbReference>
<dbReference type="GO" id="GO:0034316">
    <property type="term" value="P:negative regulation of Arp2/3 complex-mediated actin nucleation"/>
    <property type="evidence" value="ECO:0007669"/>
    <property type="project" value="TreeGrafter"/>
</dbReference>
<gene>
    <name evidence="7" type="ORF">NEZAVI_LOCUS13803</name>
</gene>
<evidence type="ECO:0000256" key="2">
    <source>
        <dbReference type="ARBA" id="ARBA00004496"/>
    </source>
</evidence>
<evidence type="ECO:0000256" key="4">
    <source>
        <dbReference type="ARBA" id="ARBA00022490"/>
    </source>
</evidence>
<sequence length="157" mass="18569">PNVSVCDIDDAVKEAVKKFRFRKFETNSALILKVDRQAQVISVDNEIEISGLDELQDYLPSHEPRYVVYTCKLEHRDGRISFPMCFIYITPRDCQTDLQIMYAGTKLALQKEVDLSHVYEVRELDELTDEWRNHKMIHSNFIFYQKIYVYLSKQIVN</sequence>
<dbReference type="AlphaFoldDB" id="A0A9P0MSJ8"/>
<dbReference type="InterPro" id="IPR002108">
    <property type="entry name" value="ADF-H"/>
</dbReference>
<dbReference type="PANTHER" id="PTHR11249:SF2">
    <property type="entry name" value="GLIA MATURATION FACTOR"/>
    <property type="match status" value="1"/>
</dbReference>
<protein>
    <recommendedName>
        <fullName evidence="6">ADF-H domain-containing protein</fullName>
    </recommendedName>
</protein>
<dbReference type="EMBL" id="OV725082">
    <property type="protein sequence ID" value="CAH1405638.1"/>
    <property type="molecule type" value="Genomic_DNA"/>
</dbReference>
<dbReference type="Proteomes" id="UP001152798">
    <property type="component" value="Chromosome 6"/>
</dbReference>
<comment type="similarity">
    <text evidence="3">Belongs to the actin-binding proteins ADF family. GMF subfamily.</text>
</comment>
<feature type="domain" description="ADF-H" evidence="6">
    <location>
        <begin position="2"/>
        <end position="137"/>
    </location>
</feature>
<keyword evidence="4" id="KW-0963">Cytoplasm</keyword>
<evidence type="ECO:0000313" key="7">
    <source>
        <dbReference type="EMBL" id="CAH1405638.1"/>
    </source>
</evidence>
<evidence type="ECO:0000259" key="6">
    <source>
        <dbReference type="PROSITE" id="PS51263"/>
    </source>
</evidence>
<evidence type="ECO:0000256" key="1">
    <source>
        <dbReference type="ARBA" id="ARBA00004123"/>
    </source>
</evidence>
<name>A0A9P0MSJ8_NEZVI</name>
<feature type="non-terminal residue" evidence="7">
    <location>
        <position position="1"/>
    </location>
</feature>
<dbReference type="PIRSF" id="PIRSF001788">
    <property type="entry name" value="GMF-beta"/>
    <property type="match status" value="1"/>
</dbReference>